<dbReference type="InterPro" id="IPR051790">
    <property type="entry name" value="Cytochrome_c-biogenesis_DsbD"/>
</dbReference>
<dbReference type="InterPro" id="IPR003834">
    <property type="entry name" value="Cyt_c_assmbl_TM_dom"/>
</dbReference>
<evidence type="ECO:0000256" key="5">
    <source>
        <dbReference type="ARBA" id="ARBA00023136"/>
    </source>
</evidence>
<dbReference type="Pfam" id="PF02683">
    <property type="entry name" value="DsbD_TM"/>
    <property type="match status" value="1"/>
</dbReference>
<evidence type="ECO:0000313" key="8">
    <source>
        <dbReference type="EMBL" id="MDO8108049.1"/>
    </source>
</evidence>
<protein>
    <submittedName>
        <fullName evidence="8">Cytochrome c biogenesis protein CcdA</fullName>
    </submittedName>
</protein>
<sequence length="251" mass="25837">MTPVDLTLLGAFLGGLVSFLSPCVLPVIPAYVSVVTGLSVTSVQEGGRSQLRRTLTTSLGFVAGFGAVFVLLGLSVTAVGSTLLGHRETLTRVSGLVVLAMALFLLASLVLKAPWLYQEKRWHPSLDRFGPFAAPVAGVAFGFGWTPCIGPVLTSVLAFAAGSGDVARGTAMLVAYSVGLATPFLAAALALDRLAGTFAFVKRHFLGITVTSAVVLAAFGVLLAFNRMSLVTTLTQSVLSRVGLGGLLGLG</sequence>
<comment type="similarity">
    <text evidence="2">Belongs to the DsbD family.</text>
</comment>
<accession>A0ABT9DAX3</accession>
<organism evidence="8 9">
    <name type="scientific">Actinotalea lenta</name>
    <dbReference type="NCBI Taxonomy" id="3064654"/>
    <lineage>
        <taxon>Bacteria</taxon>
        <taxon>Bacillati</taxon>
        <taxon>Actinomycetota</taxon>
        <taxon>Actinomycetes</taxon>
        <taxon>Micrococcales</taxon>
        <taxon>Cellulomonadaceae</taxon>
        <taxon>Actinotalea</taxon>
    </lineage>
</organism>
<dbReference type="PANTHER" id="PTHR31272">
    <property type="entry name" value="CYTOCHROME C-TYPE BIOGENESIS PROTEIN HI_1454-RELATED"/>
    <property type="match status" value="1"/>
</dbReference>
<evidence type="ECO:0000313" key="9">
    <source>
        <dbReference type="Proteomes" id="UP001232536"/>
    </source>
</evidence>
<comment type="caution">
    <text evidence="8">The sequence shown here is derived from an EMBL/GenBank/DDBJ whole genome shotgun (WGS) entry which is preliminary data.</text>
</comment>
<evidence type="ECO:0000256" key="6">
    <source>
        <dbReference type="SAM" id="Phobius"/>
    </source>
</evidence>
<feature type="transmembrane region" description="Helical" evidence="6">
    <location>
        <begin position="96"/>
        <end position="117"/>
    </location>
</feature>
<evidence type="ECO:0000259" key="7">
    <source>
        <dbReference type="Pfam" id="PF02683"/>
    </source>
</evidence>
<feature type="transmembrane region" description="Helical" evidence="6">
    <location>
        <begin position="137"/>
        <end position="161"/>
    </location>
</feature>
<reference evidence="8 9" key="1">
    <citation type="submission" date="2023-07" db="EMBL/GenBank/DDBJ databases">
        <title>Description of novel actinomycetes strains, isolated from tidal flat sediment.</title>
        <authorList>
            <person name="Lu C."/>
        </authorList>
    </citation>
    <scope>NUCLEOTIDE SEQUENCE [LARGE SCALE GENOMIC DNA]</scope>
    <source>
        <strain evidence="8 9">SYSU T00b441</strain>
    </source>
</reference>
<dbReference type="PANTHER" id="PTHR31272:SF4">
    <property type="entry name" value="CYTOCHROME C-TYPE BIOGENESIS PROTEIN HI_1454-RELATED"/>
    <property type="match status" value="1"/>
</dbReference>
<keyword evidence="4 6" id="KW-1133">Transmembrane helix</keyword>
<feature type="transmembrane region" description="Helical" evidence="6">
    <location>
        <begin position="203"/>
        <end position="225"/>
    </location>
</feature>
<keyword evidence="3 6" id="KW-0812">Transmembrane</keyword>
<feature type="domain" description="Cytochrome C biogenesis protein transmembrane" evidence="7">
    <location>
        <begin position="8"/>
        <end position="210"/>
    </location>
</feature>
<gene>
    <name evidence="8" type="ORF">Q6348_12660</name>
</gene>
<evidence type="ECO:0000256" key="4">
    <source>
        <dbReference type="ARBA" id="ARBA00022989"/>
    </source>
</evidence>
<evidence type="ECO:0000256" key="3">
    <source>
        <dbReference type="ARBA" id="ARBA00022692"/>
    </source>
</evidence>
<dbReference type="EMBL" id="JAUQYP010000001">
    <property type="protein sequence ID" value="MDO8108049.1"/>
    <property type="molecule type" value="Genomic_DNA"/>
</dbReference>
<evidence type="ECO:0000256" key="1">
    <source>
        <dbReference type="ARBA" id="ARBA00004141"/>
    </source>
</evidence>
<feature type="transmembrane region" description="Helical" evidence="6">
    <location>
        <begin position="59"/>
        <end position="84"/>
    </location>
</feature>
<name>A0ABT9DAX3_9CELL</name>
<keyword evidence="9" id="KW-1185">Reference proteome</keyword>
<feature type="transmembrane region" description="Helical" evidence="6">
    <location>
        <begin position="173"/>
        <end position="191"/>
    </location>
</feature>
<dbReference type="Proteomes" id="UP001232536">
    <property type="component" value="Unassembled WGS sequence"/>
</dbReference>
<keyword evidence="5 6" id="KW-0472">Membrane</keyword>
<dbReference type="RefSeq" id="WP_304601637.1">
    <property type="nucleotide sequence ID" value="NZ_JAUQYO010000001.1"/>
</dbReference>
<evidence type="ECO:0000256" key="2">
    <source>
        <dbReference type="ARBA" id="ARBA00006143"/>
    </source>
</evidence>
<comment type="subcellular location">
    <subcellularLocation>
        <location evidence="1">Membrane</location>
        <topology evidence="1">Multi-pass membrane protein</topology>
    </subcellularLocation>
</comment>
<proteinExistence type="inferred from homology"/>